<dbReference type="InterPro" id="IPR014942">
    <property type="entry name" value="AbiEii"/>
</dbReference>
<evidence type="ECO:0008006" key="3">
    <source>
        <dbReference type="Google" id="ProtNLM"/>
    </source>
</evidence>
<dbReference type="AlphaFoldDB" id="A0A1H1F6V3"/>
<keyword evidence="2" id="KW-1185">Reference proteome</keyword>
<dbReference type="EMBL" id="FNKK01000002">
    <property type="protein sequence ID" value="SDQ96702.1"/>
    <property type="molecule type" value="Genomic_DNA"/>
</dbReference>
<sequence>MRLSAFHQRLVSGILPVCSRYGLVLAGEYAMKAHGLTDRPCEDLALVAAADVPLREAAAAVAAACRAAGFAVTAAEADSRTGRLRVTEPETGRTCTLDLAREALQWPPSTCGDIAVLSLEDAAGLKVRAFHGYGMARDLIDVEAVGDLYSYRELERFARLHDEEFSLPELVMRLEFADHIADADFAAHGVDEERIRRIRRFAHAWAEDIKLRRRDDGDLDEADFDVPAID</sequence>
<reference evidence="1 2" key="1">
    <citation type="submission" date="2016-10" db="EMBL/GenBank/DDBJ databases">
        <authorList>
            <person name="de Groot N.N."/>
        </authorList>
    </citation>
    <scope>NUCLEOTIDE SEQUENCE [LARGE SCALE GENOMIC DNA]</scope>
    <source>
        <strain evidence="1 2">DSM 43794</strain>
    </source>
</reference>
<accession>A0A1H1F6V3</accession>
<proteinExistence type="predicted"/>
<dbReference type="OrthoDB" id="3870258at2"/>
<dbReference type="Proteomes" id="UP000217103">
    <property type="component" value="Unassembled WGS sequence"/>
</dbReference>
<dbReference type="Pfam" id="PF08843">
    <property type="entry name" value="AbiEii"/>
    <property type="match status" value="1"/>
</dbReference>
<evidence type="ECO:0000313" key="1">
    <source>
        <dbReference type="EMBL" id="SDQ96702.1"/>
    </source>
</evidence>
<name>A0A1H1F6V3_9ACTN</name>
<dbReference type="STRING" id="35622.SAMN04489764_2824"/>
<organism evidence="1 2">
    <name type="scientific">Thermostaphylospora chromogena</name>
    <dbReference type="NCBI Taxonomy" id="35622"/>
    <lineage>
        <taxon>Bacteria</taxon>
        <taxon>Bacillati</taxon>
        <taxon>Actinomycetota</taxon>
        <taxon>Actinomycetes</taxon>
        <taxon>Streptosporangiales</taxon>
        <taxon>Thermomonosporaceae</taxon>
        <taxon>Thermostaphylospora</taxon>
    </lineage>
</organism>
<evidence type="ECO:0000313" key="2">
    <source>
        <dbReference type="Proteomes" id="UP000217103"/>
    </source>
</evidence>
<protein>
    <recommendedName>
        <fullName evidence="3">Nucleotidyl transferase AbiEii toxin, Type IV TA system</fullName>
    </recommendedName>
</protein>
<dbReference type="RefSeq" id="WP_093259454.1">
    <property type="nucleotide sequence ID" value="NZ_FNKK01000002.1"/>
</dbReference>
<gene>
    <name evidence="1" type="ORF">SAMN04489764_2824</name>
</gene>